<dbReference type="GO" id="GO:0015031">
    <property type="term" value="P:protein transport"/>
    <property type="evidence" value="ECO:0007669"/>
    <property type="project" value="TreeGrafter"/>
</dbReference>
<dbReference type="GO" id="GO:0007399">
    <property type="term" value="P:nervous system development"/>
    <property type="evidence" value="ECO:0007669"/>
    <property type="project" value="UniProtKB-ARBA"/>
</dbReference>
<dbReference type="Proteomes" id="UP000265160">
    <property type="component" value="LG12"/>
</dbReference>
<proteinExistence type="inferred from homology"/>
<dbReference type="PANTHER" id="PTHR11188:SF135">
    <property type="entry name" value="ARRESTIN DOMAIN CONTAINING 3-LIKE-RELATED"/>
    <property type="match status" value="1"/>
</dbReference>
<dbReference type="InterPro" id="IPR014756">
    <property type="entry name" value="Ig_E-set"/>
</dbReference>
<dbReference type="GeneTree" id="ENSGT00940000164012"/>
<dbReference type="GO" id="GO:0005737">
    <property type="term" value="C:cytoplasm"/>
    <property type="evidence" value="ECO:0007669"/>
    <property type="project" value="TreeGrafter"/>
</dbReference>
<sequence length="355" mass="40190">MPSIKDFYLTCETTNEDGSYSEGDTIVGTVNFKLTTNVSINTLTVKAKGDAKTKWTEDIGDYLMTVTSKKRYFKVKDYLIGAQTPRGVSGNLIFINILSSFFGKCTLSTLVLFYRSMPSSFKGENGKIVYMLEAKISKSWWWPSKVKREINFISKTFQQFWEGMVNTALISSSCTANIDRFKNAVQCSDLILTGETLSVVAKICNSSSKHTSPKFKLEQNTVYRSKYHTKNSLIILFKEVGETISPNSERTVSCQLKIPDDAISTIHNCEIISVEYYIKVLNNFLVTSHPLRNKTAFFVNMCPTLTTFLQGEQPPLYTSIYQHQNETLRGHLKSHSWVWVKQGSEGRIIKLPPSC</sequence>
<dbReference type="STRING" id="106582.ENSMZEP00005018658"/>
<feature type="domain" description="Arrestin C-terminal-like" evidence="2">
    <location>
        <begin position="142"/>
        <end position="290"/>
    </location>
</feature>
<name>A0A3P9C8R5_9CICH</name>
<evidence type="ECO:0000256" key="1">
    <source>
        <dbReference type="ARBA" id="ARBA00005298"/>
    </source>
</evidence>
<dbReference type="InterPro" id="IPR011021">
    <property type="entry name" value="Arrestin-like_N"/>
</dbReference>
<dbReference type="Pfam" id="PF02752">
    <property type="entry name" value="Arrestin_C"/>
    <property type="match status" value="1"/>
</dbReference>
<dbReference type="InterPro" id="IPR050357">
    <property type="entry name" value="Arrestin_domain-protein"/>
</dbReference>
<dbReference type="GO" id="GO:0005886">
    <property type="term" value="C:plasma membrane"/>
    <property type="evidence" value="ECO:0007669"/>
    <property type="project" value="TreeGrafter"/>
</dbReference>
<protein>
    <recommendedName>
        <fullName evidence="2">Arrestin C-terminal-like domain-containing protein</fullName>
    </recommendedName>
</protein>
<dbReference type="SMART" id="SM01017">
    <property type="entry name" value="Arrestin_C"/>
    <property type="match status" value="1"/>
</dbReference>
<accession>A0A3P9C8R5</accession>
<evidence type="ECO:0000313" key="4">
    <source>
        <dbReference type="Proteomes" id="UP000265160"/>
    </source>
</evidence>
<dbReference type="PANTHER" id="PTHR11188">
    <property type="entry name" value="ARRESTIN DOMAIN CONTAINING PROTEIN"/>
    <property type="match status" value="1"/>
</dbReference>
<reference evidence="3" key="2">
    <citation type="submission" date="2025-08" db="UniProtKB">
        <authorList>
            <consortium name="Ensembl"/>
        </authorList>
    </citation>
    <scope>IDENTIFICATION</scope>
</reference>
<dbReference type="Ensembl" id="ENSMZET00005019258.1">
    <property type="protein sequence ID" value="ENSMZEP00005018658.1"/>
    <property type="gene ID" value="ENSMZEG00005013993.1"/>
</dbReference>
<evidence type="ECO:0000259" key="2">
    <source>
        <dbReference type="SMART" id="SM01017"/>
    </source>
</evidence>
<dbReference type="Pfam" id="PF00339">
    <property type="entry name" value="Arrestin_N"/>
    <property type="match status" value="1"/>
</dbReference>
<organism evidence="3 4">
    <name type="scientific">Maylandia zebra</name>
    <name type="common">zebra mbuna</name>
    <dbReference type="NCBI Taxonomy" id="106582"/>
    <lineage>
        <taxon>Eukaryota</taxon>
        <taxon>Metazoa</taxon>
        <taxon>Chordata</taxon>
        <taxon>Craniata</taxon>
        <taxon>Vertebrata</taxon>
        <taxon>Euteleostomi</taxon>
        <taxon>Actinopterygii</taxon>
        <taxon>Neopterygii</taxon>
        <taxon>Teleostei</taxon>
        <taxon>Neoteleostei</taxon>
        <taxon>Acanthomorphata</taxon>
        <taxon>Ovalentaria</taxon>
        <taxon>Cichlomorphae</taxon>
        <taxon>Cichliformes</taxon>
        <taxon>Cichlidae</taxon>
        <taxon>African cichlids</taxon>
        <taxon>Pseudocrenilabrinae</taxon>
        <taxon>Haplochromini</taxon>
        <taxon>Maylandia</taxon>
        <taxon>Maylandia zebra complex</taxon>
    </lineage>
</organism>
<evidence type="ECO:0000313" key="3">
    <source>
        <dbReference type="Ensembl" id="ENSMZEP00005018658.1"/>
    </source>
</evidence>
<dbReference type="SUPFAM" id="SSF81296">
    <property type="entry name" value="E set domains"/>
    <property type="match status" value="2"/>
</dbReference>
<dbReference type="AlphaFoldDB" id="A0A3P9C8R5"/>
<comment type="similarity">
    <text evidence="1">Belongs to the arrestin family.</text>
</comment>
<keyword evidence="4" id="KW-1185">Reference proteome</keyword>
<dbReference type="Gene3D" id="2.60.40.640">
    <property type="match status" value="2"/>
</dbReference>
<dbReference type="InterPro" id="IPR014752">
    <property type="entry name" value="Arrestin-like_C"/>
</dbReference>
<dbReference type="InterPro" id="IPR011022">
    <property type="entry name" value="Arrestin_C-like"/>
</dbReference>
<reference evidence="3 4" key="1">
    <citation type="journal article" date="2014" name="Nature">
        <title>The genomic substrate for adaptive radiation in African cichlid fish.</title>
        <authorList>
            <person name="Brawand D."/>
            <person name="Wagner C.E."/>
            <person name="Li Y.I."/>
            <person name="Malinsky M."/>
            <person name="Keller I."/>
            <person name="Fan S."/>
            <person name="Simakov O."/>
            <person name="Ng A.Y."/>
            <person name="Lim Z.W."/>
            <person name="Bezault E."/>
            <person name="Turner-Maier J."/>
            <person name="Johnson J."/>
            <person name="Alcazar R."/>
            <person name="Noh H.J."/>
            <person name="Russell P."/>
            <person name="Aken B."/>
            <person name="Alfoldi J."/>
            <person name="Amemiya C."/>
            <person name="Azzouzi N."/>
            <person name="Baroiller J.F."/>
            <person name="Barloy-Hubler F."/>
            <person name="Berlin A."/>
            <person name="Bloomquist R."/>
            <person name="Carleton K.L."/>
            <person name="Conte M.A."/>
            <person name="D'Cotta H."/>
            <person name="Eshel O."/>
            <person name="Gaffney L."/>
            <person name="Galibert F."/>
            <person name="Gante H.F."/>
            <person name="Gnerre S."/>
            <person name="Greuter L."/>
            <person name="Guyon R."/>
            <person name="Haddad N.S."/>
            <person name="Haerty W."/>
            <person name="Harris R.M."/>
            <person name="Hofmann H.A."/>
            <person name="Hourlier T."/>
            <person name="Hulata G."/>
            <person name="Jaffe D.B."/>
            <person name="Lara M."/>
            <person name="Lee A.P."/>
            <person name="MacCallum I."/>
            <person name="Mwaiko S."/>
            <person name="Nikaido M."/>
            <person name="Nishihara H."/>
            <person name="Ozouf-Costaz C."/>
            <person name="Penman D.J."/>
            <person name="Przybylski D."/>
            <person name="Rakotomanga M."/>
            <person name="Renn S.C.P."/>
            <person name="Ribeiro F.J."/>
            <person name="Ron M."/>
            <person name="Salzburger W."/>
            <person name="Sanchez-Pulido L."/>
            <person name="Santos M.E."/>
            <person name="Searle S."/>
            <person name="Sharpe T."/>
            <person name="Swofford R."/>
            <person name="Tan F.J."/>
            <person name="Williams L."/>
            <person name="Young S."/>
            <person name="Yin S."/>
            <person name="Okada N."/>
            <person name="Kocher T.D."/>
            <person name="Miska E.A."/>
            <person name="Lander E.S."/>
            <person name="Venkatesh B."/>
            <person name="Fernald R.D."/>
            <person name="Meyer A."/>
            <person name="Ponting C.P."/>
            <person name="Streelman J.T."/>
            <person name="Lindblad-Toh K."/>
            <person name="Seehausen O."/>
            <person name="Di Palma F."/>
        </authorList>
    </citation>
    <scope>NUCLEOTIDE SEQUENCE</scope>
</reference>
<reference evidence="3" key="3">
    <citation type="submission" date="2025-09" db="UniProtKB">
        <authorList>
            <consortium name="Ensembl"/>
        </authorList>
    </citation>
    <scope>IDENTIFICATION</scope>
</reference>